<keyword evidence="4" id="KW-0808">Transferase</keyword>
<dbReference type="Pfam" id="PF13439">
    <property type="entry name" value="Glyco_transf_4"/>
    <property type="match status" value="1"/>
</dbReference>
<sequence>MRILQVILAPRLSGAEVLAKGVAIGHQRDGHDVSIASLMPEHDDFAHISAELRAHGVSCIFPDKTPGKLGRLLFLHRAIRTFRPDIIFAHATIPALYVRALPTRVPIVWVMHSGANDFANAALMRAERLLSNRAKAVIGVSQKNIDEYVKEIGLHPSMIVVPNGVDVSRFADDAGPRVPVAYKQIVQVGRYIPEKNQLQTVEAFARVARADPDARLLLCGVIENLDYHKAVVERVAQLGLNDRVTIDGPQTNVAQILRASAVFAMPSSFEAHSIGFLEALASGIPVVGNEIASFAFAGGFPGVQLLDTKDADAYGRALLHALTQPRAKRPLQGLTLQSTADRYLAIARDVLNMRVGLS</sequence>
<dbReference type="InterPro" id="IPR001296">
    <property type="entry name" value="Glyco_trans_1"/>
</dbReference>
<dbReference type="Proteomes" id="UP000597138">
    <property type="component" value="Unassembled WGS sequence"/>
</dbReference>
<organism evidence="4 5">
    <name type="scientific">Caballeronia grimmiae</name>
    <dbReference type="NCBI Taxonomy" id="1071679"/>
    <lineage>
        <taxon>Bacteria</taxon>
        <taxon>Pseudomonadati</taxon>
        <taxon>Pseudomonadota</taxon>
        <taxon>Betaproteobacteria</taxon>
        <taxon>Burkholderiales</taxon>
        <taxon>Burkholderiaceae</taxon>
        <taxon>Caballeronia</taxon>
    </lineage>
</organism>
<dbReference type="Gene3D" id="3.40.50.2000">
    <property type="entry name" value="Glycogen Phosphorylase B"/>
    <property type="match status" value="2"/>
</dbReference>
<dbReference type="Pfam" id="PF00534">
    <property type="entry name" value="Glycos_transf_1"/>
    <property type="match status" value="1"/>
</dbReference>
<dbReference type="eggNOG" id="COG0438">
    <property type="taxonomic scope" value="Bacteria"/>
</dbReference>
<reference evidence="6" key="3">
    <citation type="journal article" date="2019" name="Int. J. Syst. Evol. Microbiol.">
        <title>The Global Catalogue of Microorganisms (GCM) 10K type strain sequencing project: providing services to taxonomists for standard genome sequencing and annotation.</title>
        <authorList>
            <consortium name="The Broad Institute Genomics Platform"/>
            <consortium name="The Broad Institute Genome Sequencing Center for Infectious Disease"/>
            <person name="Wu L."/>
            <person name="Ma J."/>
        </authorList>
    </citation>
    <scope>NUCLEOTIDE SEQUENCE [LARGE SCALE GENOMIC DNA]</scope>
    <source>
        <strain evidence="6">CGMCC 1.11013</strain>
    </source>
</reference>
<evidence type="ECO:0000259" key="1">
    <source>
        <dbReference type="Pfam" id="PF00534"/>
    </source>
</evidence>
<dbReference type="AlphaFoldDB" id="A0A069P9N3"/>
<name>A0A069P9N3_9BURK</name>
<dbReference type="PANTHER" id="PTHR45947:SF15">
    <property type="entry name" value="TEICHURONIC ACID BIOSYNTHESIS GLYCOSYLTRANSFERASE TUAC-RELATED"/>
    <property type="match status" value="1"/>
</dbReference>
<evidence type="ECO:0000313" key="4">
    <source>
        <dbReference type="EMBL" id="KDR37365.1"/>
    </source>
</evidence>
<dbReference type="GO" id="GO:0016757">
    <property type="term" value="F:glycosyltransferase activity"/>
    <property type="evidence" value="ECO:0007669"/>
    <property type="project" value="InterPro"/>
</dbReference>
<feature type="domain" description="Glycosyl transferase family 1" evidence="1">
    <location>
        <begin position="179"/>
        <end position="292"/>
    </location>
</feature>
<reference evidence="4 5" key="2">
    <citation type="submission" date="2014-03" db="EMBL/GenBank/DDBJ databases">
        <title>Draft Genome Sequences of Four Burkholderia Strains.</title>
        <authorList>
            <person name="Liu X.Y."/>
            <person name="Li C.X."/>
            <person name="Xu J.H."/>
        </authorList>
    </citation>
    <scope>NUCLEOTIDE SEQUENCE [LARGE SCALE GENOMIC DNA]</scope>
    <source>
        <strain evidence="4 5">R27</strain>
    </source>
</reference>
<accession>A0A069P9N3</accession>
<protein>
    <submittedName>
        <fullName evidence="3 4">Glycosyl transferase</fullName>
    </submittedName>
</protein>
<dbReference type="OrthoDB" id="8994075at2"/>
<dbReference type="RefSeq" id="WP_035959692.1">
    <property type="nucleotide sequence ID" value="NZ_BMEG01000003.1"/>
</dbReference>
<reference evidence="3" key="4">
    <citation type="submission" date="2024-05" db="EMBL/GenBank/DDBJ databases">
        <authorList>
            <person name="Sun Q."/>
            <person name="Zhou Y."/>
        </authorList>
    </citation>
    <scope>NUCLEOTIDE SEQUENCE</scope>
    <source>
        <strain evidence="3">CGMCC 1.11013</strain>
    </source>
</reference>
<reference evidence="3" key="1">
    <citation type="journal article" date="2014" name="Int. J. Syst. Evol. Microbiol.">
        <title>Complete genome of a new Firmicutes species belonging to the dominant human colonic microbiota ('Ruminococcus bicirculans') reveals two chromosomes and a selective capacity to utilize plant glucans.</title>
        <authorList>
            <consortium name="NISC Comparative Sequencing Program"/>
            <person name="Wegmann U."/>
            <person name="Louis P."/>
            <person name="Goesmann A."/>
            <person name="Henrissat B."/>
            <person name="Duncan S.H."/>
            <person name="Flint H.J."/>
        </authorList>
    </citation>
    <scope>NUCLEOTIDE SEQUENCE</scope>
    <source>
        <strain evidence="3">CGMCC 1.11013</strain>
    </source>
</reference>
<dbReference type="CDD" id="cd03801">
    <property type="entry name" value="GT4_PimA-like"/>
    <property type="match status" value="1"/>
</dbReference>
<gene>
    <name evidence="4" type="ORF">BG57_01780</name>
    <name evidence="3" type="ORF">GCM10010985_23810</name>
</gene>
<evidence type="ECO:0000259" key="2">
    <source>
        <dbReference type="Pfam" id="PF13439"/>
    </source>
</evidence>
<dbReference type="EMBL" id="JFHE01000001">
    <property type="protein sequence ID" value="KDR37365.1"/>
    <property type="molecule type" value="Genomic_DNA"/>
</dbReference>
<dbReference type="InterPro" id="IPR050194">
    <property type="entry name" value="Glycosyltransferase_grp1"/>
</dbReference>
<dbReference type="InterPro" id="IPR028098">
    <property type="entry name" value="Glyco_trans_4-like_N"/>
</dbReference>
<feature type="domain" description="Glycosyltransferase subfamily 4-like N-terminal" evidence="2">
    <location>
        <begin position="13"/>
        <end position="169"/>
    </location>
</feature>
<evidence type="ECO:0000313" key="3">
    <source>
        <dbReference type="EMBL" id="GGD68601.1"/>
    </source>
</evidence>
<evidence type="ECO:0000313" key="5">
    <source>
        <dbReference type="Proteomes" id="UP000027439"/>
    </source>
</evidence>
<dbReference type="Proteomes" id="UP000027439">
    <property type="component" value="Unassembled WGS sequence"/>
</dbReference>
<dbReference type="SUPFAM" id="SSF53756">
    <property type="entry name" value="UDP-Glycosyltransferase/glycogen phosphorylase"/>
    <property type="match status" value="1"/>
</dbReference>
<proteinExistence type="predicted"/>
<keyword evidence="6" id="KW-1185">Reference proteome</keyword>
<comment type="caution">
    <text evidence="4">The sequence shown here is derived from an EMBL/GenBank/DDBJ whole genome shotgun (WGS) entry which is preliminary data.</text>
</comment>
<dbReference type="PANTHER" id="PTHR45947">
    <property type="entry name" value="SULFOQUINOVOSYL TRANSFERASE SQD2"/>
    <property type="match status" value="1"/>
</dbReference>
<dbReference type="EMBL" id="BMEG01000003">
    <property type="protein sequence ID" value="GGD68601.1"/>
    <property type="molecule type" value="Genomic_DNA"/>
</dbReference>
<dbReference type="STRING" id="1071679.BG57_01780"/>
<evidence type="ECO:0000313" key="6">
    <source>
        <dbReference type="Proteomes" id="UP000597138"/>
    </source>
</evidence>